<evidence type="ECO:0000259" key="1">
    <source>
        <dbReference type="Pfam" id="PF00496"/>
    </source>
</evidence>
<comment type="caution">
    <text evidence="2">The sequence shown here is derived from an EMBL/GenBank/DDBJ whole genome shotgun (WGS) entry which is preliminary data.</text>
</comment>
<reference evidence="2" key="2">
    <citation type="journal article" date="2014" name="ISME J.">
        <title>Microbial stratification in low pH oxic and suboxic macroscopic growths along an acid mine drainage.</title>
        <authorList>
            <person name="Mendez-Garcia C."/>
            <person name="Mesa V."/>
            <person name="Sprenger R.R."/>
            <person name="Richter M."/>
            <person name="Diez M.S."/>
            <person name="Solano J."/>
            <person name="Bargiela R."/>
            <person name="Golyshina O.V."/>
            <person name="Manteca A."/>
            <person name="Ramos J.L."/>
            <person name="Gallego J.R."/>
            <person name="Llorente I."/>
            <person name="Martins Dos Santos V.A."/>
            <person name="Jensen O.N."/>
            <person name="Pelaez A.I."/>
            <person name="Sanchez J."/>
            <person name="Ferrer M."/>
        </authorList>
    </citation>
    <scope>NUCLEOTIDE SEQUENCE</scope>
</reference>
<feature type="domain" description="Solute-binding protein family 5" evidence="1">
    <location>
        <begin position="50"/>
        <end position="157"/>
    </location>
</feature>
<dbReference type="InterPro" id="IPR000914">
    <property type="entry name" value="SBP_5_dom"/>
</dbReference>
<evidence type="ECO:0000313" key="2">
    <source>
        <dbReference type="EMBL" id="EQD56058.1"/>
    </source>
</evidence>
<organism evidence="2">
    <name type="scientific">mine drainage metagenome</name>
    <dbReference type="NCBI Taxonomy" id="410659"/>
    <lineage>
        <taxon>unclassified sequences</taxon>
        <taxon>metagenomes</taxon>
        <taxon>ecological metagenomes</taxon>
    </lineage>
</organism>
<dbReference type="Gene3D" id="3.40.190.10">
    <property type="entry name" value="Periplasmic binding protein-like II"/>
    <property type="match status" value="1"/>
</dbReference>
<dbReference type="EMBL" id="AUZX01008397">
    <property type="protein sequence ID" value="EQD56058.1"/>
    <property type="molecule type" value="Genomic_DNA"/>
</dbReference>
<dbReference type="Pfam" id="PF00496">
    <property type="entry name" value="SBP_bac_5"/>
    <property type="match status" value="1"/>
</dbReference>
<gene>
    <name evidence="2" type="ORF">B1A_11697</name>
</gene>
<protein>
    <submittedName>
        <fullName evidence="2">Extracellular solute-binding protein</fullName>
    </submittedName>
</protein>
<name>T1AHD1_9ZZZZ</name>
<accession>T1AHD1</accession>
<sequence length="170" mass="18794">MAEALVYQIFYTSGTYITSASWLEQHGAGITFNATGFKNYEATGVQGSYNQYVQFHVDANGPYTLYSESQNSKVVLVANTHFTSPNKWVRAASYKYVVIEYIAEPTTTYLLLKSGQAQAAGIPTSSFQEVLNMKANGLVNYTSASTLDLYWYNFNANVNYSSSNTLASQT</sequence>
<proteinExistence type="predicted"/>
<dbReference type="SUPFAM" id="SSF53850">
    <property type="entry name" value="Periplasmic binding protein-like II"/>
    <property type="match status" value="1"/>
</dbReference>
<feature type="non-terminal residue" evidence="2">
    <location>
        <position position="170"/>
    </location>
</feature>
<reference evidence="2" key="1">
    <citation type="submission" date="2013-08" db="EMBL/GenBank/DDBJ databases">
        <authorList>
            <person name="Mendez C."/>
            <person name="Richter M."/>
            <person name="Ferrer M."/>
            <person name="Sanchez J."/>
        </authorList>
    </citation>
    <scope>NUCLEOTIDE SEQUENCE</scope>
</reference>
<dbReference type="AlphaFoldDB" id="T1AHD1"/>